<feature type="compositionally biased region" description="Polar residues" evidence="9">
    <location>
        <begin position="87"/>
        <end position="112"/>
    </location>
</feature>
<evidence type="ECO:0000313" key="14">
    <source>
        <dbReference type="EMBL" id="KAL1643072.1"/>
    </source>
</evidence>
<dbReference type="InterPro" id="IPR003439">
    <property type="entry name" value="ABC_transporter-like_ATP-bd"/>
</dbReference>
<dbReference type="SUPFAM" id="SSF90123">
    <property type="entry name" value="ABC transporter transmembrane region"/>
    <property type="match status" value="2"/>
</dbReference>
<dbReference type="CDD" id="cd18577">
    <property type="entry name" value="ABC_6TM_Pgp_ABCB1_D1_like"/>
    <property type="match status" value="1"/>
</dbReference>
<dbReference type="Pfam" id="PF00172">
    <property type="entry name" value="Zn_clus"/>
    <property type="match status" value="1"/>
</dbReference>
<evidence type="ECO:0000256" key="6">
    <source>
        <dbReference type="ARBA" id="ARBA00022989"/>
    </source>
</evidence>
<dbReference type="SMART" id="SM00906">
    <property type="entry name" value="Fungal_trans"/>
    <property type="match status" value="1"/>
</dbReference>
<feature type="transmembrane region" description="Helical" evidence="10">
    <location>
        <begin position="1414"/>
        <end position="1440"/>
    </location>
</feature>
<keyword evidence="2 10" id="KW-0812">Transmembrane</keyword>
<dbReference type="SMART" id="SM00382">
    <property type="entry name" value="AAA"/>
    <property type="match status" value="2"/>
</dbReference>
<dbReference type="Pfam" id="PF00005">
    <property type="entry name" value="ABC_tran"/>
    <property type="match status" value="2"/>
</dbReference>
<evidence type="ECO:0000256" key="10">
    <source>
        <dbReference type="SAM" id="Phobius"/>
    </source>
</evidence>
<feature type="transmembrane region" description="Helical" evidence="10">
    <location>
        <begin position="843"/>
        <end position="863"/>
    </location>
</feature>
<keyword evidence="6 10" id="KW-1133">Transmembrane helix</keyword>
<dbReference type="InterPro" id="IPR003593">
    <property type="entry name" value="AAA+_ATPase"/>
</dbReference>
<feature type="region of interest" description="Disordered" evidence="9">
    <location>
        <begin position="1296"/>
        <end position="1318"/>
    </location>
</feature>
<dbReference type="Gene3D" id="1.20.1560.10">
    <property type="entry name" value="ABC transporter type 1, transmembrane domain"/>
    <property type="match status" value="1"/>
</dbReference>
<sequence length="1978" mass="215552">MSESSNGAQRNSFLSRACENCRLRKIRCDKAIPCSSCKTLGIACQAAARAAEHRPRVVISSQYEKQIELIQQRLASIERSVKDISLSRGTTPAARSSPGNERGPSASTHDSPSTLIAAFEGDSSFGSQTLQAGEAADRTIARVLGGASTAEVRSALSSLRDSLETHDSSTRVHEAYLSPSAPRAGPPELTLPPVDLVVAIVRRIKVHPPFSLVGYCWRDLQQLEKLCQKIYFPSDSVAPGSLTLMHGILFFTLRDYITENDNALSNWDLHTYAELCEHNFYQCLERYESLVVPTLENIQSLMLAATRAQEQSKVQLVWTYVAAGHAMCQTLGYHRASHLRNDNFEAAEVKRHSFWTLYMLDKNLSLSLGRKSNFQDDDIDVEFYKVSSNVRFRAWDEISHASIRFARVQGEVYDRLYSIGASKASSEQRLLAVEELTQRMVDLRNELVAIDASGAEYGEHLDSMVHAADFIAYTVLTTIYRAQTSTGTGTEISSKCFETARLGLQAHLKCFESFQSSSMLEQMDYVTWILLYPTFTPFVVIFTHAIATMSTEDLKLLQETTGTLDQAKHVSEGALRLYKVCKAFTDAAEVLINSRQTLTGMQQHDDGSLVFPAVTDPHPPMSAQDFVWPTWPAPAHGLDAGNMDMSMFLGNWLGANRPVMDMLNLDGTDQELGLTSKGGDSTSSNDRINTSDEIRKDAGAFATYLRIFSFSEQTDWLLNGISVAAACGSGVAMSLIQLVFGGFVGVISDFQREISTPAEFRHDVGKYALWFVYIFIGRFCLVYIFTMCMTITGTRITRNIRYRFLQATLSQEIAYFDGGDGGSVTAKVTTNGNQVQQGICEKLGFTVQATATFASAVVVALATQWKLTLITITVAPVILLVIGVTVGMDAALEARILDVYSQAGALAEDVFASARNVHAFWMRPKLVGKYDGYLQEAHRLGGRKSPIWGFMFSVEFFCVYAGFALAFWRGVHMYAEGEIEDPGVIITVLFSVVIAATSLTQISPYFQAFANSTSAASALFKTIDRRSLINPLEAGGEQPLTVHGEIELTDVNFSYPTRPDVPVLSDFTLRFPARKTTALVGASGSGKSTIVGLIERWYNPATGTMTLDGRPIEALNLHWLRTRVRLVQQEPVLFNGTVFDNVAYGLTGTAWATAPRAEQMARVVEACRVADAHDFVSALPLGYDTPVGERAGLLSGGQKQRVAIARAVVSDPAVLLLDEATSALDPHSEGVVQRALDRAAEHRTTVVIAHKLATVRHADNIVVMAKGRIVEQGTHDELLRAGGAYARLVRAQDLGGGEEDGLGGGAEEEDDVEEKGEVAEKVDMSETLTRASTAHASSRERQEMLDYSNHKQRGILWVVVAMLREQRELWPWFALIAVACLIGGATYPGQALVLSELMSVFAYTGSKLTDEGDFYSLMFLVIAVGNLMAYFIIGWVANVVSQHMTHFYRRVIFDTTLRQDIEFFDRAENATGALASRLSSQPTQLQELFGFNLATIFIVAVNVTASCALGLAVGWKLGLVVVLGGMPPLVSAGYLRMRLELKTNDDAAGRFADSAALAGEAVGAIRTVSSLALERNVLDRYRGKVDDIVRVSIPSIVHTMFWFALTQSIEFLVMALGFWYGCRLLSTGEYDMKQFYIVFLGVFFSGQAAGQFFSYTTSITKAVGAGNHIAWLRSLRPTVAETAANRDNGPPPDGDGDLSLSLDRVGFTYPTRPDARVLRGVSLAVRPGQFVALVGGSGCGKSTAIALLERFYDPSSGRITLSSSPSSSSSPSDLATLNPRLYRHTVALVQQEPTLYQGTIRENIALGLDDDDDGADGVEPAVSEEEQNQKITRAAEQANLADFVASLPEGLDTHTGARGGVALSGGQRQRVAIARALVRAPRVLLLDEATSALDTESERVVQGALDEAAKGGGGSGGGGSGRITVAVAHRLSTVRRADRIYVFRDGRVAEEGCHGELVARPGGLYRGMCEAQGLDREV</sequence>
<evidence type="ECO:0000256" key="5">
    <source>
        <dbReference type="ARBA" id="ARBA00022840"/>
    </source>
</evidence>
<feature type="domain" description="ABC transporter" evidence="12">
    <location>
        <begin position="1046"/>
        <end position="1291"/>
    </location>
</feature>
<dbReference type="EMBL" id="JAKEKT020000029">
    <property type="protein sequence ID" value="KAL1643072.1"/>
    <property type="molecule type" value="Genomic_DNA"/>
</dbReference>
<feature type="domain" description="ABC transporter" evidence="12">
    <location>
        <begin position="1700"/>
        <end position="1970"/>
    </location>
</feature>
<dbReference type="Pfam" id="PF00664">
    <property type="entry name" value="ABC_membrane"/>
    <property type="match status" value="2"/>
</dbReference>
<dbReference type="InterPro" id="IPR017871">
    <property type="entry name" value="ABC_transporter-like_CS"/>
</dbReference>
<comment type="caution">
    <text evidence="14">The sequence shown here is derived from an EMBL/GenBank/DDBJ whole genome shotgun (WGS) entry which is preliminary data.</text>
</comment>
<feature type="transmembrane region" description="Helical" evidence="10">
    <location>
        <begin position="1488"/>
        <end position="1511"/>
    </location>
</feature>
<dbReference type="PROSITE" id="PS50929">
    <property type="entry name" value="ABC_TM1F"/>
    <property type="match status" value="2"/>
</dbReference>
<name>A0ABR3TSM8_9PEZI</name>
<dbReference type="InterPro" id="IPR027417">
    <property type="entry name" value="P-loop_NTPase"/>
</dbReference>
<feature type="compositionally biased region" description="Acidic residues" evidence="9">
    <location>
        <begin position="1296"/>
        <end position="1314"/>
    </location>
</feature>
<feature type="transmembrane region" description="Helical" evidence="10">
    <location>
        <begin position="983"/>
        <end position="1002"/>
    </location>
</feature>
<proteinExistence type="predicted"/>
<evidence type="ECO:0000259" key="11">
    <source>
        <dbReference type="PROSITE" id="PS50048"/>
    </source>
</evidence>
<keyword evidence="7 10" id="KW-0472">Membrane</keyword>
<feature type="transmembrane region" description="Helical" evidence="10">
    <location>
        <begin position="1600"/>
        <end position="1620"/>
    </location>
</feature>
<dbReference type="CDD" id="cd12148">
    <property type="entry name" value="fungal_TF_MHR"/>
    <property type="match status" value="1"/>
</dbReference>
<dbReference type="CDD" id="cd00067">
    <property type="entry name" value="GAL4"/>
    <property type="match status" value="1"/>
</dbReference>
<dbReference type="InterPro" id="IPR036640">
    <property type="entry name" value="ABC1_TM_sf"/>
</dbReference>
<evidence type="ECO:0000313" key="15">
    <source>
        <dbReference type="Proteomes" id="UP001521184"/>
    </source>
</evidence>
<keyword evidence="15" id="KW-1185">Reference proteome</keyword>
<dbReference type="InterPro" id="IPR036864">
    <property type="entry name" value="Zn2-C6_fun-type_DNA-bd_sf"/>
</dbReference>
<comment type="subcellular location">
    <subcellularLocation>
        <location evidence="1">Membrane</location>
        <topology evidence="1">Multi-pass membrane protein</topology>
    </subcellularLocation>
</comment>
<keyword evidence="4" id="KW-0547">Nucleotide-binding</keyword>
<feature type="transmembrane region" description="Helical" evidence="10">
    <location>
        <begin position="1635"/>
        <end position="1653"/>
    </location>
</feature>
<organism evidence="14 15">
    <name type="scientific">Diplodia intermedia</name>
    <dbReference type="NCBI Taxonomy" id="856260"/>
    <lineage>
        <taxon>Eukaryota</taxon>
        <taxon>Fungi</taxon>
        <taxon>Dikarya</taxon>
        <taxon>Ascomycota</taxon>
        <taxon>Pezizomycotina</taxon>
        <taxon>Dothideomycetes</taxon>
        <taxon>Dothideomycetes incertae sedis</taxon>
        <taxon>Botryosphaeriales</taxon>
        <taxon>Botryosphaeriaceae</taxon>
        <taxon>Diplodia</taxon>
    </lineage>
</organism>
<dbReference type="PROSITE" id="PS50048">
    <property type="entry name" value="ZN2_CY6_FUNGAL_2"/>
    <property type="match status" value="1"/>
</dbReference>
<evidence type="ECO:0000256" key="9">
    <source>
        <dbReference type="SAM" id="MobiDB-lite"/>
    </source>
</evidence>
<feature type="transmembrane region" description="Helical" evidence="10">
    <location>
        <begin position="869"/>
        <end position="892"/>
    </location>
</feature>
<dbReference type="CDD" id="cd03249">
    <property type="entry name" value="ABC_MTABC3_MDL1_MDL2"/>
    <property type="match status" value="1"/>
</dbReference>
<evidence type="ECO:0000256" key="2">
    <source>
        <dbReference type="ARBA" id="ARBA00022692"/>
    </source>
</evidence>
<reference evidence="14 15" key="1">
    <citation type="journal article" date="2023" name="Plant Dis.">
        <title>First Report of Diplodia intermedia Causing Canker and Dieback Diseases on Apple Trees in Canada.</title>
        <authorList>
            <person name="Ellouze W."/>
            <person name="Ilyukhin E."/>
            <person name="Sulman M."/>
            <person name="Ali S."/>
        </authorList>
    </citation>
    <scope>NUCLEOTIDE SEQUENCE [LARGE SCALE GENOMIC DNA]</scope>
    <source>
        <strain evidence="14 15">M45-28</strain>
    </source>
</reference>
<dbReference type="InterPro" id="IPR001138">
    <property type="entry name" value="Zn2Cys6_DnaBD"/>
</dbReference>
<evidence type="ECO:0000259" key="12">
    <source>
        <dbReference type="PROSITE" id="PS50893"/>
    </source>
</evidence>
<dbReference type="Gene3D" id="4.10.240.10">
    <property type="entry name" value="Zn(2)-C6 fungal-type DNA-binding domain"/>
    <property type="match status" value="1"/>
</dbReference>
<dbReference type="SMART" id="SM00066">
    <property type="entry name" value="GAL4"/>
    <property type="match status" value="1"/>
</dbReference>
<dbReference type="InterPro" id="IPR007219">
    <property type="entry name" value="XnlR_reg_dom"/>
</dbReference>
<feature type="transmembrane region" description="Helical" evidence="10">
    <location>
        <begin position="716"/>
        <end position="747"/>
    </location>
</feature>
<dbReference type="Pfam" id="PF04082">
    <property type="entry name" value="Fungal_trans"/>
    <property type="match status" value="1"/>
</dbReference>
<keyword evidence="3" id="KW-0479">Metal-binding</keyword>
<dbReference type="PROSITE" id="PS00211">
    <property type="entry name" value="ABC_TRANSPORTER_1"/>
    <property type="match status" value="2"/>
</dbReference>
<protein>
    <submittedName>
        <fullName evidence="14">Uncharacterized protein</fullName>
    </submittedName>
</protein>
<feature type="domain" description="ABC transmembrane type-1" evidence="13">
    <location>
        <begin position="721"/>
        <end position="1011"/>
    </location>
</feature>
<evidence type="ECO:0000259" key="13">
    <source>
        <dbReference type="PROSITE" id="PS50929"/>
    </source>
</evidence>
<dbReference type="SUPFAM" id="SSF57701">
    <property type="entry name" value="Zn2/Cys6 DNA-binding domain"/>
    <property type="match status" value="1"/>
</dbReference>
<feature type="transmembrane region" description="Helical" evidence="10">
    <location>
        <begin position="1372"/>
        <end position="1394"/>
    </location>
</feature>
<gene>
    <name evidence="14" type="ORF">SLS58_005041</name>
</gene>
<dbReference type="PROSITE" id="PS50893">
    <property type="entry name" value="ABC_TRANSPORTER_2"/>
    <property type="match status" value="2"/>
</dbReference>
<dbReference type="SUPFAM" id="SSF52540">
    <property type="entry name" value="P-loop containing nucleoside triphosphate hydrolases"/>
    <property type="match status" value="2"/>
</dbReference>
<keyword evidence="5" id="KW-0067">ATP-binding</keyword>
<feature type="transmembrane region" description="Helical" evidence="10">
    <location>
        <begin position="525"/>
        <end position="547"/>
    </location>
</feature>
<evidence type="ECO:0000256" key="7">
    <source>
        <dbReference type="ARBA" id="ARBA00023136"/>
    </source>
</evidence>
<dbReference type="PANTHER" id="PTHR43394:SF1">
    <property type="entry name" value="ATP-BINDING CASSETTE SUB-FAMILY B MEMBER 10, MITOCHONDRIAL"/>
    <property type="match status" value="1"/>
</dbReference>
<feature type="transmembrane region" description="Helical" evidence="10">
    <location>
        <begin position="767"/>
        <end position="793"/>
    </location>
</feature>
<evidence type="ECO:0000256" key="8">
    <source>
        <dbReference type="ARBA" id="ARBA00023242"/>
    </source>
</evidence>
<accession>A0ABR3TSM8</accession>
<feature type="transmembrane region" description="Helical" evidence="10">
    <location>
        <begin position="947"/>
        <end position="971"/>
    </location>
</feature>
<keyword evidence="8" id="KW-0539">Nucleus</keyword>
<dbReference type="Proteomes" id="UP001521184">
    <property type="component" value="Unassembled WGS sequence"/>
</dbReference>
<evidence type="ECO:0000256" key="4">
    <source>
        <dbReference type="ARBA" id="ARBA00022741"/>
    </source>
</evidence>
<dbReference type="InterPro" id="IPR039421">
    <property type="entry name" value="Type_1_exporter"/>
</dbReference>
<feature type="region of interest" description="Disordered" evidence="9">
    <location>
        <begin position="85"/>
        <end position="112"/>
    </location>
</feature>
<evidence type="ECO:0000256" key="3">
    <source>
        <dbReference type="ARBA" id="ARBA00022723"/>
    </source>
</evidence>
<dbReference type="PROSITE" id="PS00463">
    <property type="entry name" value="ZN2_CY6_FUNGAL_1"/>
    <property type="match status" value="1"/>
</dbReference>
<feature type="domain" description="ABC transmembrane type-1" evidence="13">
    <location>
        <begin position="1374"/>
        <end position="1661"/>
    </location>
</feature>
<dbReference type="CDD" id="cd18578">
    <property type="entry name" value="ABC_6TM_Pgp_ABCB1_D2_like"/>
    <property type="match status" value="1"/>
</dbReference>
<dbReference type="InterPro" id="IPR011527">
    <property type="entry name" value="ABC1_TM_dom"/>
</dbReference>
<dbReference type="PANTHER" id="PTHR43394">
    <property type="entry name" value="ATP-DEPENDENT PERMEASE MDL1, MITOCHONDRIAL"/>
    <property type="match status" value="1"/>
</dbReference>
<feature type="domain" description="Zn(2)-C6 fungal-type" evidence="11">
    <location>
        <begin position="17"/>
        <end position="44"/>
    </location>
</feature>
<dbReference type="Gene3D" id="3.40.50.300">
    <property type="entry name" value="P-loop containing nucleotide triphosphate hydrolases"/>
    <property type="match status" value="2"/>
</dbReference>
<evidence type="ECO:0000256" key="1">
    <source>
        <dbReference type="ARBA" id="ARBA00004141"/>
    </source>
</evidence>